<evidence type="ECO:0000256" key="6">
    <source>
        <dbReference type="ARBA" id="ARBA00022989"/>
    </source>
</evidence>
<evidence type="ECO:0000256" key="9">
    <source>
        <dbReference type="RuleBase" id="RU003640"/>
    </source>
</evidence>
<dbReference type="AlphaFoldDB" id="A0A346PZ55"/>
<dbReference type="GO" id="GO:0008137">
    <property type="term" value="F:NADH dehydrogenase (ubiquinone) activity"/>
    <property type="evidence" value="ECO:0007669"/>
    <property type="project" value="UniProtKB-UniRule"/>
</dbReference>
<dbReference type="InterPro" id="IPR000440">
    <property type="entry name" value="NADH_UbQ/plastoQ_OxRdtase_su3"/>
</dbReference>
<keyword evidence="9" id="KW-0249">Electron transport</keyword>
<comment type="catalytic activity">
    <reaction evidence="8 9">
        <text>a ubiquinone + NADH + 5 H(+)(in) = a ubiquinol + NAD(+) + 4 H(+)(out)</text>
        <dbReference type="Rhea" id="RHEA:29091"/>
        <dbReference type="Rhea" id="RHEA-COMP:9565"/>
        <dbReference type="Rhea" id="RHEA-COMP:9566"/>
        <dbReference type="ChEBI" id="CHEBI:15378"/>
        <dbReference type="ChEBI" id="CHEBI:16389"/>
        <dbReference type="ChEBI" id="CHEBI:17976"/>
        <dbReference type="ChEBI" id="CHEBI:57540"/>
        <dbReference type="ChEBI" id="CHEBI:57945"/>
        <dbReference type="EC" id="7.1.1.2"/>
    </reaction>
</comment>
<comment type="subcellular location">
    <subcellularLocation>
        <location evidence="1">Membrane</location>
    </subcellularLocation>
    <subcellularLocation>
        <location evidence="9">Mitochondrion membrane</location>
        <topology evidence="9">Multi-pass membrane protein</topology>
    </subcellularLocation>
</comment>
<accession>A0A346PZ55</accession>
<evidence type="ECO:0000256" key="2">
    <source>
        <dbReference type="ARBA" id="ARBA00008472"/>
    </source>
</evidence>
<dbReference type="GO" id="GO:0031966">
    <property type="term" value="C:mitochondrial membrane"/>
    <property type="evidence" value="ECO:0007669"/>
    <property type="project" value="UniProtKB-SubCell"/>
</dbReference>
<evidence type="ECO:0000256" key="5">
    <source>
        <dbReference type="ARBA" id="ARBA00022692"/>
    </source>
</evidence>
<protein>
    <recommendedName>
        <fullName evidence="3 9">NADH-ubiquinone oxidoreductase chain 3</fullName>
        <ecNumber evidence="9">7.1.1.2</ecNumber>
    </recommendedName>
</protein>
<proteinExistence type="inferred from homology"/>
<evidence type="ECO:0000256" key="8">
    <source>
        <dbReference type="ARBA" id="ARBA00049551"/>
    </source>
</evidence>
<dbReference type="InterPro" id="IPR038430">
    <property type="entry name" value="NDAH_ubi_oxred_su3_sf"/>
</dbReference>
<evidence type="ECO:0000256" key="3">
    <source>
        <dbReference type="ARBA" id="ARBA00021007"/>
    </source>
</evidence>
<evidence type="ECO:0000256" key="7">
    <source>
        <dbReference type="ARBA" id="ARBA00023136"/>
    </source>
</evidence>
<keyword evidence="9" id="KW-0830">Ubiquinone</keyword>
<keyword evidence="9" id="KW-0679">Respiratory chain</keyword>
<dbReference type="GO" id="GO:0030964">
    <property type="term" value="C:NADH dehydrogenase complex"/>
    <property type="evidence" value="ECO:0007669"/>
    <property type="project" value="TreeGrafter"/>
</dbReference>
<dbReference type="EC" id="7.1.1.2" evidence="9"/>
<reference evidence="10" key="1">
    <citation type="journal article" date="2018" name="Genomics">
        <title>Information from the mitochondrial genomes of two egg parasitoids, Gonatocerus sp. and Telenomus sp., reveals a controversial phylogenetic relationship between Mymaridae and Scelionidae.</title>
        <authorList>
            <person name="Shen Z.-C."/>
            <person name="Chen L."/>
            <person name="Chen L."/>
            <person name="Li Y.-X."/>
        </authorList>
    </citation>
    <scope>NUCLEOTIDE SEQUENCE</scope>
</reference>
<sequence length="114" mass="13965">MMIMIMFLISMIMTILFLINSMLQKKKCNYREKMFPLECGFNQMNKFHLPFSIQFYYISILFLIFDVEIAMIIPMIQKMNFFIINKWMITFSIIMIILLIGLLIEWWNNLIKWK</sequence>
<keyword evidence="7 9" id="KW-0472">Membrane</keyword>
<evidence type="ECO:0000256" key="1">
    <source>
        <dbReference type="ARBA" id="ARBA00004370"/>
    </source>
</evidence>
<keyword evidence="9" id="KW-0520">NAD</keyword>
<evidence type="ECO:0000313" key="10">
    <source>
        <dbReference type="EMBL" id="AXR86031.1"/>
    </source>
</evidence>
<dbReference type="Gene3D" id="1.20.58.1610">
    <property type="entry name" value="NADH:ubiquinone/plastoquinone oxidoreductase, chain 3"/>
    <property type="match status" value="1"/>
</dbReference>
<comment type="similarity">
    <text evidence="2 9">Belongs to the complex I subunit 3 family.</text>
</comment>
<keyword evidence="6 9" id="KW-1133">Transmembrane helix</keyword>
<keyword evidence="4 9" id="KW-0813">Transport</keyword>
<keyword evidence="5 9" id="KW-0812">Transmembrane</keyword>
<dbReference type="EMBL" id="MF776884">
    <property type="protein sequence ID" value="AXR86031.1"/>
    <property type="molecule type" value="Genomic_DNA"/>
</dbReference>
<feature type="transmembrane region" description="Helical" evidence="9">
    <location>
        <begin position="88"/>
        <end position="107"/>
    </location>
</feature>
<dbReference type="PANTHER" id="PTHR11058:SF9">
    <property type="entry name" value="NADH-UBIQUINONE OXIDOREDUCTASE CHAIN 3"/>
    <property type="match status" value="1"/>
</dbReference>
<dbReference type="PANTHER" id="PTHR11058">
    <property type="entry name" value="NADH-UBIQUINONE OXIDOREDUCTASE CHAIN 3"/>
    <property type="match status" value="1"/>
</dbReference>
<keyword evidence="9 10" id="KW-0496">Mitochondrion</keyword>
<feature type="transmembrane region" description="Helical" evidence="9">
    <location>
        <begin position="55"/>
        <end position="76"/>
    </location>
</feature>
<geneLocation type="mitochondrion" evidence="10"/>
<gene>
    <name evidence="10" type="primary">ND3</name>
</gene>
<organism evidence="10">
    <name type="scientific">Telenomus sp. ZCS-2018</name>
    <dbReference type="NCBI Taxonomy" id="2305129"/>
    <lineage>
        <taxon>Eukaryota</taxon>
        <taxon>Metazoa</taxon>
        <taxon>Ecdysozoa</taxon>
        <taxon>Arthropoda</taxon>
        <taxon>Hexapoda</taxon>
        <taxon>Insecta</taxon>
        <taxon>Pterygota</taxon>
        <taxon>Neoptera</taxon>
        <taxon>Endopterygota</taxon>
        <taxon>Hymenoptera</taxon>
        <taxon>Apocrita</taxon>
        <taxon>Proctotrupomorpha</taxon>
        <taxon>Platygastroidea</taxon>
        <taxon>Scelionidae</taxon>
        <taxon>Telenominae</taxon>
        <taxon>Telenomus</taxon>
    </lineage>
</organism>
<evidence type="ECO:0000256" key="4">
    <source>
        <dbReference type="ARBA" id="ARBA00022448"/>
    </source>
</evidence>
<dbReference type="Pfam" id="PF00507">
    <property type="entry name" value="Oxidored_q4"/>
    <property type="match status" value="1"/>
</dbReference>
<name>A0A346PZ55_9HYME</name>
<keyword evidence="9" id="KW-1278">Translocase</keyword>
<comment type="function">
    <text evidence="9">Core subunit of the mitochondrial membrane respiratory chain NADH dehydrogenase (Complex I) which catalyzes electron transfer from NADH through the respiratory chain, using ubiquinone as an electron acceptor. Essential for the catalytic activity of complex I.</text>
</comment>